<evidence type="ECO:0000313" key="1">
    <source>
        <dbReference type="EMBL" id="MBW85568.1"/>
    </source>
</evidence>
<organism evidence="1">
    <name type="scientific">Rhizophora mucronata</name>
    <name type="common">Asiatic mangrove</name>
    <dbReference type="NCBI Taxonomy" id="61149"/>
    <lineage>
        <taxon>Eukaryota</taxon>
        <taxon>Viridiplantae</taxon>
        <taxon>Streptophyta</taxon>
        <taxon>Embryophyta</taxon>
        <taxon>Tracheophyta</taxon>
        <taxon>Spermatophyta</taxon>
        <taxon>Magnoliopsida</taxon>
        <taxon>eudicotyledons</taxon>
        <taxon>Gunneridae</taxon>
        <taxon>Pentapetalae</taxon>
        <taxon>rosids</taxon>
        <taxon>fabids</taxon>
        <taxon>Malpighiales</taxon>
        <taxon>Rhizophoraceae</taxon>
        <taxon>Rhizophora</taxon>
    </lineage>
</organism>
<proteinExistence type="predicted"/>
<dbReference type="EMBL" id="GGEC01005085">
    <property type="protein sequence ID" value="MBW85568.1"/>
    <property type="molecule type" value="Transcribed_RNA"/>
</dbReference>
<accession>A0A2P2IWI4</accession>
<reference evidence="1" key="1">
    <citation type="submission" date="2018-02" db="EMBL/GenBank/DDBJ databases">
        <title>Rhizophora mucronata_Transcriptome.</title>
        <authorList>
            <person name="Meera S.P."/>
            <person name="Sreeshan A."/>
            <person name="Augustine A."/>
        </authorList>
    </citation>
    <scope>NUCLEOTIDE SEQUENCE</scope>
    <source>
        <tissue evidence="1">Leaf</tissue>
    </source>
</reference>
<sequence length="44" mass="4853">MEYSSMDEDPVVIILPSNKGKLTGLGYQTWDCNIPSTFASKTTI</sequence>
<protein>
    <submittedName>
        <fullName evidence="1">Uncharacterized protein</fullName>
    </submittedName>
</protein>
<dbReference type="AlphaFoldDB" id="A0A2P2IWI4"/>
<name>A0A2P2IWI4_RHIMU</name>